<dbReference type="RefSeq" id="WP_078717494.1">
    <property type="nucleotide sequence ID" value="NZ_FUYC01000008.1"/>
</dbReference>
<keyword evidence="1" id="KW-1133">Transmembrane helix</keyword>
<gene>
    <name evidence="2" type="ORF">SAMN02745704_01937</name>
</gene>
<evidence type="ECO:0000313" key="3">
    <source>
        <dbReference type="Proteomes" id="UP000190027"/>
    </source>
</evidence>
<evidence type="ECO:0000256" key="1">
    <source>
        <dbReference type="SAM" id="Phobius"/>
    </source>
</evidence>
<keyword evidence="3" id="KW-1185">Reference proteome</keyword>
<dbReference type="Pfam" id="PF10861">
    <property type="entry name" value="DUF2784"/>
    <property type="match status" value="1"/>
</dbReference>
<dbReference type="OrthoDB" id="370375at2"/>
<dbReference type="AlphaFoldDB" id="A0A1T4XA29"/>
<feature type="transmembrane region" description="Helical" evidence="1">
    <location>
        <begin position="12"/>
        <end position="34"/>
    </location>
</feature>
<dbReference type="InterPro" id="IPR021218">
    <property type="entry name" value="DUF2784"/>
</dbReference>
<keyword evidence="1" id="KW-0812">Transmembrane</keyword>
<evidence type="ECO:0000313" key="2">
    <source>
        <dbReference type="EMBL" id="SKA85958.1"/>
    </source>
</evidence>
<evidence type="ECO:0008006" key="4">
    <source>
        <dbReference type="Google" id="ProtNLM"/>
    </source>
</evidence>
<dbReference type="EMBL" id="FUYC01000008">
    <property type="protein sequence ID" value="SKA85958.1"/>
    <property type="molecule type" value="Genomic_DNA"/>
</dbReference>
<keyword evidence="1" id="KW-0472">Membrane</keyword>
<reference evidence="2 3" key="1">
    <citation type="submission" date="2017-02" db="EMBL/GenBank/DDBJ databases">
        <authorList>
            <person name="Peterson S.W."/>
        </authorList>
    </citation>
    <scope>NUCLEOTIDE SEQUENCE [LARGE SCALE GENOMIC DNA]</scope>
    <source>
        <strain evidence="2 3">DSM 16080</strain>
    </source>
</reference>
<dbReference type="STRING" id="1121449.SAMN02745704_01937"/>
<sequence>MLYGFLADALLVLHVCFALFIVAGLGAIIAGRILDRPWVRNRWFRGAHLAAMGIVLLEALAGWVCPLTRWEYQLRQLAGRDPRYEGSFMHYWAEKLFYFTWPDSAFTALYTVIFLAILLCLILVPVNWRGK</sequence>
<name>A0A1T4XA29_9BACT</name>
<feature type="transmembrane region" description="Helical" evidence="1">
    <location>
        <begin position="46"/>
        <end position="64"/>
    </location>
</feature>
<proteinExistence type="predicted"/>
<dbReference type="Proteomes" id="UP000190027">
    <property type="component" value="Unassembled WGS sequence"/>
</dbReference>
<feature type="transmembrane region" description="Helical" evidence="1">
    <location>
        <begin position="105"/>
        <end position="126"/>
    </location>
</feature>
<protein>
    <recommendedName>
        <fullName evidence="4">DUF2784 domain-containing protein</fullName>
    </recommendedName>
</protein>
<organism evidence="2 3">
    <name type="scientific">Paucidesulfovibrio gracilis DSM 16080</name>
    <dbReference type="NCBI Taxonomy" id="1121449"/>
    <lineage>
        <taxon>Bacteria</taxon>
        <taxon>Pseudomonadati</taxon>
        <taxon>Thermodesulfobacteriota</taxon>
        <taxon>Desulfovibrionia</taxon>
        <taxon>Desulfovibrionales</taxon>
        <taxon>Desulfovibrionaceae</taxon>
        <taxon>Paucidesulfovibrio</taxon>
    </lineage>
</organism>
<accession>A0A1T4XA29</accession>